<dbReference type="PROSITE" id="PS50164">
    <property type="entry name" value="GIY_YIG"/>
    <property type="match status" value="1"/>
</dbReference>
<comment type="similarity">
    <text evidence="1">Belongs to the UPF0213 family.</text>
</comment>
<dbReference type="PANTHER" id="PTHR34477">
    <property type="entry name" value="UPF0213 PROTEIN YHBQ"/>
    <property type="match status" value="1"/>
</dbReference>
<reference evidence="3 4" key="1">
    <citation type="journal article" date="2015" name="Nature">
        <title>rRNA introns, odd ribosomes, and small enigmatic genomes across a large radiation of phyla.</title>
        <authorList>
            <person name="Brown C.T."/>
            <person name="Hug L.A."/>
            <person name="Thomas B.C."/>
            <person name="Sharon I."/>
            <person name="Castelle C.J."/>
            <person name="Singh A."/>
            <person name="Wilkins M.J."/>
            <person name="Williams K.H."/>
            <person name="Banfield J.F."/>
        </authorList>
    </citation>
    <scope>NUCLEOTIDE SEQUENCE [LARGE SCALE GENOMIC DNA]</scope>
</reference>
<dbReference type="EMBL" id="CP011213">
    <property type="protein sequence ID" value="AKM82175.1"/>
    <property type="molecule type" value="Genomic_DNA"/>
</dbReference>
<keyword evidence="3" id="KW-0378">Hydrolase</keyword>
<sequence>MTKERTMKHYYVYIMASKRNGTLYIGVTSDLSKRIYQHKTKTSDGFTGKYNVNRLVYFEETNDIKSALQREKQLKNWERIWKIELIEKDNPGWEDLDPKSSPG</sequence>
<protein>
    <submittedName>
        <fullName evidence="3">Excinuclease ABC C subunit domain-containing protein, putative endonuclease</fullName>
    </submittedName>
</protein>
<proteinExistence type="inferred from homology"/>
<dbReference type="CDD" id="cd10448">
    <property type="entry name" value="GIY-YIG_unchar_3"/>
    <property type="match status" value="1"/>
</dbReference>
<feature type="domain" description="GIY-YIG" evidence="2">
    <location>
        <begin position="8"/>
        <end position="84"/>
    </location>
</feature>
<dbReference type="GO" id="GO:0004519">
    <property type="term" value="F:endonuclease activity"/>
    <property type="evidence" value="ECO:0007669"/>
    <property type="project" value="UniProtKB-KW"/>
</dbReference>
<organism evidence="3 4">
    <name type="scientific">Berkelbacteria bacterium GW2011_GWE1_39_12</name>
    <dbReference type="NCBI Taxonomy" id="1618337"/>
    <lineage>
        <taxon>Bacteria</taxon>
        <taxon>Candidatus Berkelbacteria</taxon>
    </lineage>
</organism>
<gene>
    <name evidence="3" type="ORF">UT28_C0001G0366</name>
</gene>
<evidence type="ECO:0000313" key="3">
    <source>
        <dbReference type="EMBL" id="AKM82175.1"/>
    </source>
</evidence>
<dbReference type="KEGG" id="bbgw:UT28_C0001G0366"/>
<evidence type="ECO:0000259" key="2">
    <source>
        <dbReference type="PROSITE" id="PS50164"/>
    </source>
</evidence>
<dbReference type="PATRIC" id="fig|1618337.4.peg.365"/>
<keyword evidence="3" id="KW-0540">Nuclease</keyword>
<evidence type="ECO:0000256" key="1">
    <source>
        <dbReference type="ARBA" id="ARBA00007435"/>
    </source>
</evidence>
<dbReference type="SMART" id="SM00465">
    <property type="entry name" value="GIYc"/>
    <property type="match status" value="1"/>
</dbReference>
<evidence type="ECO:0000313" key="4">
    <source>
        <dbReference type="Proteomes" id="UP000035648"/>
    </source>
</evidence>
<dbReference type="Gene3D" id="3.40.1440.10">
    <property type="entry name" value="GIY-YIG endonuclease"/>
    <property type="match status" value="1"/>
</dbReference>
<dbReference type="Proteomes" id="UP000035648">
    <property type="component" value="Chromosome"/>
</dbReference>
<name>A0A0G4B3M8_9BACT</name>
<accession>A0A0G4B3M8</accession>
<keyword evidence="3" id="KW-0255">Endonuclease</keyword>
<dbReference type="Pfam" id="PF01541">
    <property type="entry name" value="GIY-YIG"/>
    <property type="match status" value="1"/>
</dbReference>
<dbReference type="InterPro" id="IPR035901">
    <property type="entry name" value="GIY-YIG_endonuc_sf"/>
</dbReference>
<dbReference type="SUPFAM" id="SSF82771">
    <property type="entry name" value="GIY-YIG endonuclease"/>
    <property type="match status" value="1"/>
</dbReference>
<dbReference type="AlphaFoldDB" id="A0A0G4B3M8"/>
<dbReference type="PANTHER" id="PTHR34477:SF5">
    <property type="entry name" value="BSL5627 PROTEIN"/>
    <property type="match status" value="1"/>
</dbReference>
<dbReference type="InterPro" id="IPR000305">
    <property type="entry name" value="GIY-YIG_endonuc"/>
</dbReference>
<dbReference type="STRING" id="1618337.UT28_C0001G0366"/>
<dbReference type="InterPro" id="IPR050190">
    <property type="entry name" value="UPF0213_domain"/>
</dbReference>